<proteinExistence type="predicted"/>
<dbReference type="EMBL" id="BAABAS010000026">
    <property type="protein sequence ID" value="GAA4241015.1"/>
    <property type="molecule type" value="Genomic_DNA"/>
</dbReference>
<evidence type="ECO:0000313" key="1">
    <source>
        <dbReference type="EMBL" id="GAA4241015.1"/>
    </source>
</evidence>
<dbReference type="Proteomes" id="UP001501710">
    <property type="component" value="Unassembled WGS sequence"/>
</dbReference>
<reference evidence="2" key="1">
    <citation type="journal article" date="2019" name="Int. J. Syst. Evol. Microbiol.">
        <title>The Global Catalogue of Microorganisms (GCM) 10K type strain sequencing project: providing services to taxonomists for standard genome sequencing and annotation.</title>
        <authorList>
            <consortium name="The Broad Institute Genomics Platform"/>
            <consortium name="The Broad Institute Genome Sequencing Center for Infectious Disease"/>
            <person name="Wu L."/>
            <person name="Ma J."/>
        </authorList>
    </citation>
    <scope>NUCLEOTIDE SEQUENCE [LARGE SCALE GENOMIC DNA]</scope>
    <source>
        <strain evidence="2">JCM 17440</strain>
    </source>
</reference>
<gene>
    <name evidence="1" type="ORF">GCM10022254_68170</name>
</gene>
<accession>A0ABP8CM59</accession>
<name>A0ABP8CM59_9ACTN</name>
<protein>
    <submittedName>
        <fullName evidence="1">Uncharacterized protein</fullName>
    </submittedName>
</protein>
<organism evidence="1 2">
    <name type="scientific">Actinomadura meridiana</name>
    <dbReference type="NCBI Taxonomy" id="559626"/>
    <lineage>
        <taxon>Bacteria</taxon>
        <taxon>Bacillati</taxon>
        <taxon>Actinomycetota</taxon>
        <taxon>Actinomycetes</taxon>
        <taxon>Streptosporangiales</taxon>
        <taxon>Thermomonosporaceae</taxon>
        <taxon>Actinomadura</taxon>
    </lineage>
</organism>
<comment type="caution">
    <text evidence="1">The sequence shown here is derived from an EMBL/GenBank/DDBJ whole genome shotgun (WGS) entry which is preliminary data.</text>
</comment>
<keyword evidence="2" id="KW-1185">Reference proteome</keyword>
<evidence type="ECO:0000313" key="2">
    <source>
        <dbReference type="Proteomes" id="UP001501710"/>
    </source>
</evidence>
<sequence length="65" mass="7416">MKNTRTAAIEQDFPAWMVWVSQRNVFWGAVQRDRRSAGPRTIIADSEDELRAELGVLRAATEQGR</sequence>
<dbReference type="RefSeq" id="WP_344905814.1">
    <property type="nucleotide sequence ID" value="NZ_BAABAS010000026.1"/>
</dbReference>